<evidence type="ECO:0000256" key="4">
    <source>
        <dbReference type="ARBA" id="ARBA00022729"/>
    </source>
</evidence>
<evidence type="ECO:0000313" key="15">
    <source>
        <dbReference type="Proteomes" id="UP000006038"/>
    </source>
</evidence>
<dbReference type="GO" id="GO:0007166">
    <property type="term" value="P:cell surface receptor signaling pathway"/>
    <property type="evidence" value="ECO:0007669"/>
    <property type="project" value="InterPro"/>
</dbReference>
<dbReference type="InterPro" id="IPR008271">
    <property type="entry name" value="Ser/Thr_kinase_AS"/>
</dbReference>
<dbReference type="PROSITE" id="PS01187">
    <property type="entry name" value="EGF_CA"/>
    <property type="match status" value="1"/>
</dbReference>
<dbReference type="Gene3D" id="3.30.200.20">
    <property type="entry name" value="Phosphorylase Kinase, domain 1"/>
    <property type="match status" value="1"/>
</dbReference>
<dbReference type="SUPFAM" id="SSF57196">
    <property type="entry name" value="EGF/Laminin"/>
    <property type="match status" value="1"/>
</dbReference>
<evidence type="ECO:0000256" key="2">
    <source>
        <dbReference type="ARBA" id="ARBA00022527"/>
    </source>
</evidence>
<dbReference type="eggNOG" id="ENOG502QQPF">
    <property type="taxonomic scope" value="Eukaryota"/>
</dbReference>
<evidence type="ECO:0000259" key="13">
    <source>
        <dbReference type="PROSITE" id="PS50011"/>
    </source>
</evidence>
<dbReference type="PANTHER" id="PTHR27005">
    <property type="entry name" value="WALL-ASSOCIATED RECEPTOR KINASE-LIKE 21"/>
    <property type="match status" value="1"/>
</dbReference>
<feature type="chain" id="PRO_5003772010" description="Protein kinase domain-containing protein" evidence="12">
    <location>
        <begin position="31"/>
        <end position="695"/>
    </location>
</feature>
<dbReference type="Pfam" id="PF07714">
    <property type="entry name" value="PK_Tyr_Ser-Thr"/>
    <property type="match status" value="1"/>
</dbReference>
<evidence type="ECO:0000256" key="1">
    <source>
        <dbReference type="ARBA" id="ARBA00004479"/>
    </source>
</evidence>
<dbReference type="PROSITE" id="PS00108">
    <property type="entry name" value="PROTEIN_KINASE_ST"/>
    <property type="match status" value="1"/>
</dbReference>
<evidence type="ECO:0000256" key="10">
    <source>
        <dbReference type="PROSITE-ProRule" id="PRU10141"/>
    </source>
</evidence>
<dbReference type="Gene3D" id="1.10.510.10">
    <property type="entry name" value="Transferase(Phosphotransferase) domain 1"/>
    <property type="match status" value="1"/>
</dbReference>
<keyword evidence="2" id="KW-0723">Serine/threonine-protein kinase</keyword>
<evidence type="ECO:0000256" key="12">
    <source>
        <dbReference type="SAM" id="SignalP"/>
    </source>
</evidence>
<keyword evidence="4 12" id="KW-0732">Signal</keyword>
<keyword evidence="8" id="KW-1015">Disulfide bond</keyword>
<dbReference type="SMART" id="SM00220">
    <property type="entry name" value="S_TKc"/>
    <property type="match status" value="1"/>
</dbReference>
<evidence type="ECO:0000256" key="11">
    <source>
        <dbReference type="SAM" id="Phobius"/>
    </source>
</evidence>
<keyword evidence="3" id="KW-0808">Transferase</keyword>
<evidence type="ECO:0000256" key="7">
    <source>
        <dbReference type="ARBA" id="ARBA00022840"/>
    </source>
</evidence>
<dbReference type="CDD" id="cd00054">
    <property type="entry name" value="EGF_CA"/>
    <property type="match status" value="1"/>
</dbReference>
<feature type="signal peptide" evidence="12">
    <location>
        <begin position="1"/>
        <end position="30"/>
    </location>
</feature>
<dbReference type="PROSITE" id="PS00107">
    <property type="entry name" value="PROTEIN_KINASE_ATP"/>
    <property type="match status" value="1"/>
</dbReference>
<comment type="subcellular location">
    <subcellularLocation>
        <location evidence="1">Membrane</location>
        <topology evidence="1">Single-pass type I membrane protein</topology>
    </subcellularLocation>
</comment>
<evidence type="ECO:0000256" key="3">
    <source>
        <dbReference type="ARBA" id="ARBA00022679"/>
    </source>
</evidence>
<name>J3KUF9_ORYBR</name>
<keyword evidence="6" id="KW-0418">Kinase</keyword>
<sequence>MISKSNDEVMPSTTPLIVVVVLLLITLASGALVAGQNSTAGGCPTKCGAMDIRYPFGIGDGCSRRGFEIVCEDGGVPFLAAGADTKPIQVTGLSIEKAEARVMLPIAWQCFNSSDVVYSSSNGMVQFNEHGVYRISSTRNHLVVVGCNTMAFTQNQPNAGDDYGYDFFTGCTCYCSSRFHATSGDCSGVGCCQVDIPAGLTDNSMVFYNLSHRSKLQFSPCDYAFLVEKESYSFSTGDLRMNVDRKMPVTLDWAIRDGSLSCSHAKANKSTYACVSDNSDCLDSMNGPGYICSCSTGYEGNPYVPNGCTDINECERKDKYTCYGNCRNKPGSYDCRCPKGRSHSADPYNEPCIPNFPLAAQIVVGVIGGFFIIALVVFITLLRREKRKTKEFFEKNGGPILEKVNNIKLFKKDDLKPILKSGNIIGKGGFGEVYKGHIGETNQPVAVKKPINVNLAKKDQFANEVIIQSRVIHKNIVKLIGCCLEVDIPILVYEFISKGSLEDVLHGSNRLPLNLAQRLHIAAQSAEALAYMHSKTSTTILHGDVKPANILLSDDLLPKISDFGISRLLAIDNEHTMSVIGDMTYMDPIYFQTGLLTDKSDVYSFGVVLLELITRKKASHSDKNNLLKNFLDAYTNGTTVRDFIDEEIAATNHLELLAGIAGMVVQCLSLDVNQRPEMTDIAERLHYMAKKARGI</sequence>
<dbReference type="GO" id="GO:0004674">
    <property type="term" value="F:protein serine/threonine kinase activity"/>
    <property type="evidence" value="ECO:0007669"/>
    <property type="project" value="UniProtKB-KW"/>
</dbReference>
<dbReference type="SUPFAM" id="SSF56112">
    <property type="entry name" value="Protein kinase-like (PK-like)"/>
    <property type="match status" value="1"/>
</dbReference>
<dbReference type="Gene3D" id="2.10.25.10">
    <property type="entry name" value="Laminin"/>
    <property type="match status" value="1"/>
</dbReference>
<protein>
    <recommendedName>
        <fullName evidence="13">Protein kinase domain-containing protein</fullName>
    </recommendedName>
</protein>
<dbReference type="InterPro" id="IPR001245">
    <property type="entry name" value="Ser-Thr/Tyr_kinase_cat_dom"/>
</dbReference>
<feature type="transmembrane region" description="Helical" evidence="11">
    <location>
        <begin position="358"/>
        <end position="382"/>
    </location>
</feature>
<reference evidence="14" key="1">
    <citation type="submission" date="2015-06" db="UniProtKB">
        <authorList>
            <consortium name="EnsemblPlants"/>
        </authorList>
    </citation>
    <scope>IDENTIFICATION</scope>
</reference>
<organism evidence="14">
    <name type="scientific">Oryza brachyantha</name>
    <name type="common">malo sina</name>
    <dbReference type="NCBI Taxonomy" id="4533"/>
    <lineage>
        <taxon>Eukaryota</taxon>
        <taxon>Viridiplantae</taxon>
        <taxon>Streptophyta</taxon>
        <taxon>Embryophyta</taxon>
        <taxon>Tracheophyta</taxon>
        <taxon>Spermatophyta</taxon>
        <taxon>Magnoliopsida</taxon>
        <taxon>Liliopsida</taxon>
        <taxon>Poales</taxon>
        <taxon>Poaceae</taxon>
        <taxon>BOP clade</taxon>
        <taxon>Oryzoideae</taxon>
        <taxon>Oryzeae</taxon>
        <taxon>Oryzinae</taxon>
        <taxon>Oryza</taxon>
    </lineage>
</organism>
<gene>
    <name evidence="14" type="primary">LOC102713122</name>
</gene>
<dbReference type="OMA" id="YHCYNAS"/>
<keyword evidence="11" id="KW-1133">Transmembrane helix</keyword>
<dbReference type="InterPro" id="IPR011009">
    <property type="entry name" value="Kinase-like_dom_sf"/>
</dbReference>
<dbReference type="PROSITE" id="PS50011">
    <property type="entry name" value="PROTEIN_KINASE_DOM"/>
    <property type="match status" value="1"/>
</dbReference>
<dbReference type="FunFam" id="3.30.200.20:FF:000581">
    <property type="entry name" value="Wall-associated receptor kinase 3"/>
    <property type="match status" value="1"/>
</dbReference>
<keyword evidence="11" id="KW-0812">Transmembrane</keyword>
<dbReference type="InterPro" id="IPR045274">
    <property type="entry name" value="WAK-like"/>
</dbReference>
<dbReference type="STRING" id="4533.J3KUF9"/>
<dbReference type="FunFam" id="2.10.25.10:FF:000628">
    <property type="entry name" value="Wall-associated receptor kinase 2"/>
    <property type="match status" value="1"/>
</dbReference>
<evidence type="ECO:0000256" key="6">
    <source>
        <dbReference type="ARBA" id="ARBA00022777"/>
    </source>
</evidence>
<dbReference type="InterPro" id="IPR017441">
    <property type="entry name" value="Protein_kinase_ATP_BS"/>
</dbReference>
<dbReference type="Gramene" id="OB0051G10040.1">
    <property type="protein sequence ID" value="OB0051G10040.1"/>
    <property type="gene ID" value="OB0051G10040"/>
</dbReference>
<keyword evidence="7 10" id="KW-0067">ATP-binding</keyword>
<dbReference type="GO" id="GO:0030247">
    <property type="term" value="F:polysaccharide binding"/>
    <property type="evidence" value="ECO:0007669"/>
    <property type="project" value="InterPro"/>
</dbReference>
<dbReference type="Proteomes" id="UP000006038">
    <property type="component" value="Unassembled WGS sequence"/>
</dbReference>
<evidence type="ECO:0000256" key="8">
    <source>
        <dbReference type="ARBA" id="ARBA00023157"/>
    </source>
</evidence>
<feature type="binding site" evidence="10">
    <location>
        <position position="458"/>
    </location>
    <ligand>
        <name>ATP</name>
        <dbReference type="ChEBI" id="CHEBI:30616"/>
    </ligand>
</feature>
<dbReference type="AlphaFoldDB" id="J3KUF9"/>
<dbReference type="GO" id="GO:0005509">
    <property type="term" value="F:calcium ion binding"/>
    <property type="evidence" value="ECO:0007669"/>
    <property type="project" value="InterPro"/>
</dbReference>
<dbReference type="InterPro" id="IPR025287">
    <property type="entry name" value="WAK_GUB"/>
</dbReference>
<proteinExistence type="predicted"/>
<dbReference type="InterPro" id="IPR000719">
    <property type="entry name" value="Prot_kinase_dom"/>
</dbReference>
<evidence type="ECO:0000313" key="14">
    <source>
        <dbReference type="EnsemblPlants" id="OB0051G10040.1"/>
    </source>
</evidence>
<feature type="domain" description="Protein kinase" evidence="13">
    <location>
        <begin position="419"/>
        <end position="689"/>
    </location>
</feature>
<dbReference type="FunFam" id="1.10.510.10:FF:000606">
    <property type="entry name" value="Wall-associated receptor kinase 3"/>
    <property type="match status" value="1"/>
</dbReference>
<dbReference type="HOGENOM" id="CLU_000288_43_5_1"/>
<dbReference type="PANTHER" id="PTHR27005:SF177">
    <property type="entry name" value="PROTEIN KINASE DOMAIN-CONTAINING PROTEIN"/>
    <property type="match status" value="1"/>
</dbReference>
<dbReference type="SMART" id="SM00179">
    <property type="entry name" value="EGF_CA"/>
    <property type="match status" value="1"/>
</dbReference>
<dbReference type="InterPro" id="IPR018097">
    <property type="entry name" value="EGF_Ca-bd_CS"/>
</dbReference>
<dbReference type="EnsemblPlants" id="OB0051G10040.1">
    <property type="protein sequence ID" value="OB0051G10040.1"/>
    <property type="gene ID" value="OB0051G10040"/>
</dbReference>
<keyword evidence="5 10" id="KW-0547">Nucleotide-binding</keyword>
<accession>J3KUF9</accession>
<keyword evidence="9" id="KW-0325">Glycoprotein</keyword>
<dbReference type="InterPro" id="IPR001881">
    <property type="entry name" value="EGF-like_Ca-bd_dom"/>
</dbReference>
<evidence type="ECO:0000256" key="9">
    <source>
        <dbReference type="ARBA" id="ARBA00023180"/>
    </source>
</evidence>
<keyword evidence="15" id="KW-1185">Reference proteome</keyword>
<dbReference type="GO" id="GO:0005886">
    <property type="term" value="C:plasma membrane"/>
    <property type="evidence" value="ECO:0007669"/>
    <property type="project" value="TreeGrafter"/>
</dbReference>
<dbReference type="GO" id="GO:0005524">
    <property type="term" value="F:ATP binding"/>
    <property type="evidence" value="ECO:0007669"/>
    <property type="project" value="UniProtKB-UniRule"/>
</dbReference>
<keyword evidence="11" id="KW-0472">Membrane</keyword>
<dbReference type="Pfam" id="PF13947">
    <property type="entry name" value="GUB_WAK_bind"/>
    <property type="match status" value="1"/>
</dbReference>
<evidence type="ECO:0000256" key="5">
    <source>
        <dbReference type="ARBA" id="ARBA00022741"/>
    </source>
</evidence>